<evidence type="ECO:0000313" key="8">
    <source>
        <dbReference type="EMBL" id="VDD81121.1"/>
    </source>
</evidence>
<evidence type="ECO:0000256" key="3">
    <source>
        <dbReference type="ARBA" id="ARBA00022771"/>
    </source>
</evidence>
<gene>
    <name evidence="8" type="ORF">MCOS_LOCUS7124</name>
</gene>
<name>A0A0R3UI95_MESCO</name>
<accession>A0A0R3UI95</accession>
<proteinExistence type="predicted"/>
<dbReference type="PANTHER" id="PTHR24379">
    <property type="entry name" value="KRAB AND ZINC FINGER DOMAIN-CONTAINING"/>
    <property type="match status" value="1"/>
</dbReference>
<feature type="region of interest" description="Disordered" evidence="6">
    <location>
        <begin position="111"/>
        <end position="173"/>
    </location>
</feature>
<evidence type="ECO:0000256" key="4">
    <source>
        <dbReference type="ARBA" id="ARBA00022833"/>
    </source>
</evidence>
<keyword evidence="4" id="KW-0862">Zinc</keyword>
<keyword evidence="9" id="KW-1185">Reference proteome</keyword>
<reference evidence="8 9" key="1">
    <citation type="submission" date="2018-10" db="EMBL/GenBank/DDBJ databases">
        <authorList>
            <consortium name="Pathogen Informatics"/>
        </authorList>
    </citation>
    <scope>NUCLEOTIDE SEQUENCE [LARGE SCALE GENOMIC DNA]</scope>
</reference>
<evidence type="ECO:0000256" key="5">
    <source>
        <dbReference type="PROSITE-ProRule" id="PRU00042"/>
    </source>
</evidence>
<feature type="compositionally biased region" description="Polar residues" evidence="6">
    <location>
        <begin position="24"/>
        <end position="46"/>
    </location>
</feature>
<dbReference type="AlphaFoldDB" id="A0A0R3UI95"/>
<dbReference type="SUPFAM" id="SSF57667">
    <property type="entry name" value="beta-beta-alpha zinc fingers"/>
    <property type="match status" value="2"/>
</dbReference>
<keyword evidence="2" id="KW-0677">Repeat</keyword>
<feature type="region of interest" description="Disordered" evidence="6">
    <location>
        <begin position="1"/>
        <end position="50"/>
    </location>
</feature>
<dbReference type="SMART" id="SM00355">
    <property type="entry name" value="ZnF_C2H2"/>
    <property type="match status" value="3"/>
</dbReference>
<evidence type="ECO:0000259" key="7">
    <source>
        <dbReference type="PROSITE" id="PS50157"/>
    </source>
</evidence>
<dbReference type="Gene3D" id="3.30.160.60">
    <property type="entry name" value="Classic Zinc Finger"/>
    <property type="match status" value="2"/>
</dbReference>
<evidence type="ECO:0000256" key="6">
    <source>
        <dbReference type="SAM" id="MobiDB-lite"/>
    </source>
</evidence>
<sequence>MNPKSTRPKHDPIYPSNRSEDNRTTVPGRSPPDSTQNESPPCSNRQPSDDVTVFDENRLAKLLVKTLLPSFAKEIRLQALIAYQIDGENYRSLIVDRCFKRVTDEDVDRTIAASPEPVSASPLNDSGVECGDAPVSAETGEPATQSTSRRKRKFCRPCKIPQSPQTVKDEPSPNKVPYLEAPLVSQAPKPNNPIAPTLMNALASATQLESKQQVPILPNLNSTPSPTAKLILPLTTVTKVSSSTPRPILPRPINANANTQLAPLQPLLSLPETFIDSVDPSESEDSLTATRRYGKSFVCNQCKLAFPSLNVLCEHTYSQHKAFRCNFCGAQFTQRSNLQRHSLRHVGFKPFVCGVCQKEYYRKDHLVRHIEVTHPGTDSRKNIIVKLTSAECLDYLDAITQQHNQLQQQQQQQTTPEQARHEDEIAPVAIAAVTADTTSTTAV</sequence>
<dbReference type="PANTHER" id="PTHR24379:SF121">
    <property type="entry name" value="C2H2-TYPE DOMAIN-CONTAINING PROTEIN"/>
    <property type="match status" value="1"/>
</dbReference>
<evidence type="ECO:0000256" key="1">
    <source>
        <dbReference type="ARBA" id="ARBA00022723"/>
    </source>
</evidence>
<evidence type="ECO:0000313" key="9">
    <source>
        <dbReference type="Proteomes" id="UP000267029"/>
    </source>
</evidence>
<dbReference type="InterPro" id="IPR036236">
    <property type="entry name" value="Znf_C2H2_sf"/>
</dbReference>
<keyword evidence="1" id="KW-0479">Metal-binding</keyword>
<dbReference type="OrthoDB" id="6077919at2759"/>
<feature type="domain" description="C2H2-type" evidence="7">
    <location>
        <begin position="323"/>
        <end position="350"/>
    </location>
</feature>
<keyword evidence="3 5" id="KW-0863">Zinc-finger</keyword>
<organism evidence="8 9">
    <name type="scientific">Mesocestoides corti</name>
    <name type="common">Flatworm</name>
    <dbReference type="NCBI Taxonomy" id="53468"/>
    <lineage>
        <taxon>Eukaryota</taxon>
        <taxon>Metazoa</taxon>
        <taxon>Spiralia</taxon>
        <taxon>Lophotrochozoa</taxon>
        <taxon>Platyhelminthes</taxon>
        <taxon>Cestoda</taxon>
        <taxon>Eucestoda</taxon>
        <taxon>Cyclophyllidea</taxon>
        <taxon>Mesocestoididae</taxon>
        <taxon>Mesocestoides</taxon>
    </lineage>
</organism>
<protein>
    <recommendedName>
        <fullName evidence="7">C2H2-type domain-containing protein</fullName>
    </recommendedName>
</protein>
<evidence type="ECO:0000256" key="2">
    <source>
        <dbReference type="ARBA" id="ARBA00022737"/>
    </source>
</evidence>
<dbReference type="PROSITE" id="PS00028">
    <property type="entry name" value="ZINC_FINGER_C2H2_1"/>
    <property type="match status" value="2"/>
</dbReference>
<dbReference type="Proteomes" id="UP000267029">
    <property type="component" value="Unassembled WGS sequence"/>
</dbReference>
<dbReference type="STRING" id="53468.A0A0R3UI95"/>
<dbReference type="EMBL" id="UXSR01005329">
    <property type="protein sequence ID" value="VDD81121.1"/>
    <property type="molecule type" value="Genomic_DNA"/>
</dbReference>
<feature type="domain" description="C2H2-type" evidence="7">
    <location>
        <begin position="351"/>
        <end position="379"/>
    </location>
</feature>
<dbReference type="PROSITE" id="PS50157">
    <property type="entry name" value="ZINC_FINGER_C2H2_2"/>
    <property type="match status" value="2"/>
</dbReference>
<dbReference type="Pfam" id="PF00096">
    <property type="entry name" value="zf-C2H2"/>
    <property type="match status" value="2"/>
</dbReference>
<feature type="compositionally biased region" description="Basic and acidic residues" evidence="6">
    <location>
        <begin position="8"/>
        <end position="23"/>
    </location>
</feature>
<dbReference type="GO" id="GO:0008270">
    <property type="term" value="F:zinc ion binding"/>
    <property type="evidence" value="ECO:0007669"/>
    <property type="project" value="UniProtKB-KW"/>
</dbReference>
<dbReference type="InterPro" id="IPR013087">
    <property type="entry name" value="Znf_C2H2_type"/>
</dbReference>